<dbReference type="Pfam" id="PF09004">
    <property type="entry name" value="ALKBH8_N"/>
    <property type="match status" value="1"/>
</dbReference>
<keyword evidence="2" id="KW-1185">Reference proteome</keyword>
<name>A0A7D9EQW5_PARCT</name>
<dbReference type="GO" id="GO:0016706">
    <property type="term" value="F:2-oxoglutarate-dependent dioxygenase activity"/>
    <property type="evidence" value="ECO:0007669"/>
    <property type="project" value="InterPro"/>
</dbReference>
<sequence>MRISFTKSEKVFPPVTINNAPLEIVPHAKILGLNVSDNLKWNYRVSELVKKSSKRLYFLTQLKRAKVGCLELEQFFKSCIRSLIEYACPVYHDGLPTYLSSDLETIQRRAMRIIYPTESYEDALLLSGLTSLFLRRQQITNKVFLNIMNDDAHKLHELLPAKKNISLNLRKKSKFNNPRVKTNRYRNSFIISNSIKV</sequence>
<dbReference type="GO" id="GO:0003964">
    <property type="term" value="F:RNA-directed DNA polymerase activity"/>
    <property type="evidence" value="ECO:0007669"/>
    <property type="project" value="UniProtKB-KW"/>
</dbReference>
<comment type="caution">
    <text evidence="1">The sequence shown here is derived from an EMBL/GenBank/DDBJ whole genome shotgun (WGS) entry which is preliminary data.</text>
</comment>
<dbReference type="InterPro" id="IPR015095">
    <property type="entry name" value="AlkB_hom8_N"/>
</dbReference>
<dbReference type="Proteomes" id="UP001152795">
    <property type="component" value="Unassembled WGS sequence"/>
</dbReference>
<dbReference type="OrthoDB" id="5987559at2759"/>
<evidence type="ECO:0000313" key="2">
    <source>
        <dbReference type="Proteomes" id="UP001152795"/>
    </source>
</evidence>
<accession>A0A7D9EQW5</accession>
<gene>
    <name evidence="1" type="ORF">PACLA_8A056032</name>
</gene>
<keyword evidence="1" id="KW-0808">Transferase</keyword>
<keyword evidence="1" id="KW-0695">RNA-directed DNA polymerase</keyword>
<dbReference type="GO" id="GO:0008168">
    <property type="term" value="F:methyltransferase activity"/>
    <property type="evidence" value="ECO:0007669"/>
    <property type="project" value="InterPro"/>
</dbReference>
<keyword evidence="1" id="KW-0548">Nucleotidyltransferase</keyword>
<organism evidence="1 2">
    <name type="scientific">Paramuricea clavata</name>
    <name type="common">Red gorgonian</name>
    <name type="synonym">Violescent sea-whip</name>
    <dbReference type="NCBI Taxonomy" id="317549"/>
    <lineage>
        <taxon>Eukaryota</taxon>
        <taxon>Metazoa</taxon>
        <taxon>Cnidaria</taxon>
        <taxon>Anthozoa</taxon>
        <taxon>Octocorallia</taxon>
        <taxon>Malacalcyonacea</taxon>
        <taxon>Plexauridae</taxon>
        <taxon>Paramuricea</taxon>
    </lineage>
</organism>
<protein>
    <submittedName>
        <fullName evidence="1">RNA-directed DNA polymerase from transposon X-element</fullName>
    </submittedName>
</protein>
<dbReference type="AlphaFoldDB" id="A0A7D9EQW5"/>
<reference evidence="1" key="1">
    <citation type="submission" date="2020-04" db="EMBL/GenBank/DDBJ databases">
        <authorList>
            <person name="Alioto T."/>
            <person name="Alioto T."/>
            <person name="Gomez Garrido J."/>
        </authorList>
    </citation>
    <scope>NUCLEOTIDE SEQUENCE</scope>
    <source>
        <strain evidence="1">A484AB</strain>
    </source>
</reference>
<dbReference type="EMBL" id="CACRXK020008120">
    <property type="protein sequence ID" value="CAB4014028.1"/>
    <property type="molecule type" value="Genomic_DNA"/>
</dbReference>
<evidence type="ECO:0000313" key="1">
    <source>
        <dbReference type="EMBL" id="CAB4014028.1"/>
    </source>
</evidence>
<proteinExistence type="predicted"/>